<protein>
    <recommendedName>
        <fullName evidence="1">Integrase core domain-containing protein</fullName>
    </recommendedName>
</protein>
<dbReference type="STRING" id="914234.M2R4B0"/>
<reference evidence="2 3" key="1">
    <citation type="journal article" date="2012" name="Proc. Natl. Acad. Sci. U.S.A.">
        <title>Comparative genomics of Ceriporiopsis subvermispora and Phanerochaete chrysosporium provide insight into selective ligninolysis.</title>
        <authorList>
            <person name="Fernandez-Fueyo E."/>
            <person name="Ruiz-Duenas F.J."/>
            <person name="Ferreira P."/>
            <person name="Floudas D."/>
            <person name="Hibbett D.S."/>
            <person name="Canessa P."/>
            <person name="Larrondo L.F."/>
            <person name="James T.Y."/>
            <person name="Seelenfreund D."/>
            <person name="Lobos S."/>
            <person name="Polanco R."/>
            <person name="Tello M."/>
            <person name="Honda Y."/>
            <person name="Watanabe T."/>
            <person name="Watanabe T."/>
            <person name="Ryu J.S."/>
            <person name="Kubicek C.P."/>
            <person name="Schmoll M."/>
            <person name="Gaskell J."/>
            <person name="Hammel K.E."/>
            <person name="St John F.J."/>
            <person name="Vanden Wymelenberg A."/>
            <person name="Sabat G."/>
            <person name="Splinter BonDurant S."/>
            <person name="Syed K."/>
            <person name="Yadav J.S."/>
            <person name="Doddapaneni H."/>
            <person name="Subramanian V."/>
            <person name="Lavin J.L."/>
            <person name="Oguiza J.A."/>
            <person name="Perez G."/>
            <person name="Pisabarro A.G."/>
            <person name="Ramirez L."/>
            <person name="Santoyo F."/>
            <person name="Master E."/>
            <person name="Coutinho P.M."/>
            <person name="Henrissat B."/>
            <person name="Lombard V."/>
            <person name="Magnuson J.K."/>
            <person name="Kuees U."/>
            <person name="Hori C."/>
            <person name="Igarashi K."/>
            <person name="Samejima M."/>
            <person name="Held B.W."/>
            <person name="Barry K.W."/>
            <person name="LaButti K.M."/>
            <person name="Lapidus A."/>
            <person name="Lindquist E.A."/>
            <person name="Lucas S.M."/>
            <person name="Riley R."/>
            <person name="Salamov A.A."/>
            <person name="Hoffmeister D."/>
            <person name="Schwenk D."/>
            <person name="Hadar Y."/>
            <person name="Yarden O."/>
            <person name="de Vries R.P."/>
            <person name="Wiebenga A."/>
            <person name="Stenlid J."/>
            <person name="Eastwood D."/>
            <person name="Grigoriev I.V."/>
            <person name="Berka R.M."/>
            <person name="Blanchette R.A."/>
            <person name="Kersten P."/>
            <person name="Martinez A.T."/>
            <person name="Vicuna R."/>
            <person name="Cullen D."/>
        </authorList>
    </citation>
    <scope>NUCLEOTIDE SEQUENCE [LARGE SCALE GENOMIC DNA]</scope>
    <source>
        <strain evidence="2 3">B</strain>
    </source>
</reference>
<dbReference type="InterPro" id="IPR058913">
    <property type="entry name" value="Integrase_dom_put"/>
</dbReference>
<accession>M2R4B0</accession>
<sequence>MNNISGSVQLLSEFRIRYARYVSAIQEVITAPVDSTILMRLGDDLQQFTVLVEQHSAVFPPEELETLRHSLVHMQHDIRLCYQEAYQHCSTAGIAHFLGVTRNVVRSALLRYGIAQAQSNPFTTRDDRSPSPETMTGEDIAHSLLHQTVSDEDTSISNTVVSYTGPLSAISDEELDSFLAALKRHYPRIGITMAEGSLRSVGHRIPRECIRQALLRIDPVRRVFDRIRIRRREYKVPGPNSLWHHDGQHGTSIHNVRIERLWVDVTAQLGAKWANFFTMLELHHGLDINSDQHIWLLHVLFLPLINQELELFRDSWNFHKIQLCNGPNRSPIEMFGFDMMVHGVRGDALSNDELSDEELEVYGVDWEGLVDEQLLQSQQNNNFHTEGSSSWIRAGPPDTTQMSNIQFDPPLGPNDTPNQIMDQLHTYLRPWQLDDSQDSYVIQWTHALTFLRTQFGYTL</sequence>
<evidence type="ECO:0000313" key="3">
    <source>
        <dbReference type="Proteomes" id="UP000016930"/>
    </source>
</evidence>
<organism evidence="2 3">
    <name type="scientific">Ceriporiopsis subvermispora (strain B)</name>
    <name type="common">White-rot fungus</name>
    <name type="synonym">Gelatoporia subvermispora</name>
    <dbReference type="NCBI Taxonomy" id="914234"/>
    <lineage>
        <taxon>Eukaryota</taxon>
        <taxon>Fungi</taxon>
        <taxon>Dikarya</taxon>
        <taxon>Basidiomycota</taxon>
        <taxon>Agaricomycotina</taxon>
        <taxon>Agaricomycetes</taxon>
        <taxon>Polyporales</taxon>
        <taxon>Gelatoporiaceae</taxon>
        <taxon>Gelatoporia</taxon>
    </lineage>
</organism>
<dbReference type="PANTHER" id="PTHR46791:SF5">
    <property type="entry name" value="CLR5 DOMAIN-CONTAINING PROTEIN-RELATED"/>
    <property type="match status" value="1"/>
</dbReference>
<dbReference type="EMBL" id="KB445794">
    <property type="protein sequence ID" value="EMD39380.1"/>
    <property type="molecule type" value="Genomic_DNA"/>
</dbReference>
<dbReference type="Proteomes" id="UP000016930">
    <property type="component" value="Unassembled WGS sequence"/>
</dbReference>
<name>M2R4B0_CERS8</name>
<proteinExistence type="predicted"/>
<evidence type="ECO:0000259" key="1">
    <source>
        <dbReference type="Pfam" id="PF24764"/>
    </source>
</evidence>
<dbReference type="Pfam" id="PF24764">
    <property type="entry name" value="rva_4"/>
    <property type="match status" value="1"/>
</dbReference>
<dbReference type="OrthoDB" id="2792799at2759"/>
<keyword evidence="3" id="KW-1185">Reference proteome</keyword>
<feature type="domain" description="Integrase core" evidence="1">
    <location>
        <begin position="249"/>
        <end position="340"/>
    </location>
</feature>
<dbReference type="PANTHER" id="PTHR46791">
    <property type="entry name" value="EXPRESSED PROTEIN"/>
    <property type="match status" value="1"/>
</dbReference>
<dbReference type="HOGENOM" id="CLU_636153_0_0_1"/>
<dbReference type="AlphaFoldDB" id="M2R4B0"/>
<gene>
    <name evidence="2" type="ORF">CERSUDRAFT_72540</name>
</gene>
<evidence type="ECO:0000313" key="2">
    <source>
        <dbReference type="EMBL" id="EMD39380.1"/>
    </source>
</evidence>